<dbReference type="NCBIfam" id="TIGR00945">
    <property type="entry name" value="tatC"/>
    <property type="match status" value="1"/>
</dbReference>
<dbReference type="Pfam" id="PF00902">
    <property type="entry name" value="TatC"/>
    <property type="match status" value="1"/>
</dbReference>
<protein>
    <submittedName>
        <fullName evidence="6">Twin-arginine translocation protein tatc</fullName>
    </submittedName>
</protein>
<keyword evidence="3 5" id="KW-1133">Transmembrane helix</keyword>
<evidence type="ECO:0000256" key="4">
    <source>
        <dbReference type="ARBA" id="ARBA00023136"/>
    </source>
</evidence>
<evidence type="ECO:0000256" key="1">
    <source>
        <dbReference type="ARBA" id="ARBA00004141"/>
    </source>
</evidence>
<gene>
    <name evidence="6" type="ORF">ASZ90_017841</name>
</gene>
<dbReference type="PANTHER" id="PTHR30371">
    <property type="entry name" value="SEC-INDEPENDENT PROTEIN TRANSLOCASE PROTEIN TATC"/>
    <property type="match status" value="1"/>
</dbReference>
<dbReference type="GO" id="GO:0043953">
    <property type="term" value="P:protein transport by the Tat complex"/>
    <property type="evidence" value="ECO:0007669"/>
    <property type="project" value="TreeGrafter"/>
</dbReference>
<evidence type="ECO:0000256" key="2">
    <source>
        <dbReference type="ARBA" id="ARBA00022692"/>
    </source>
</evidence>
<reference evidence="6" key="1">
    <citation type="journal article" date="2015" name="Proc. Natl. Acad. Sci. U.S.A.">
        <title>Networks of energetic and metabolic interactions define dynamics in microbial communities.</title>
        <authorList>
            <person name="Embree M."/>
            <person name="Liu J.K."/>
            <person name="Al-Bassam M.M."/>
            <person name="Zengler K."/>
        </authorList>
    </citation>
    <scope>NUCLEOTIDE SEQUENCE</scope>
</reference>
<proteinExistence type="inferred from homology"/>
<dbReference type="AlphaFoldDB" id="A0A0W8E7U1"/>
<keyword evidence="2 5" id="KW-0812">Transmembrane</keyword>
<dbReference type="GO" id="GO:0065002">
    <property type="term" value="P:intracellular protein transmembrane transport"/>
    <property type="evidence" value="ECO:0007669"/>
    <property type="project" value="TreeGrafter"/>
</dbReference>
<evidence type="ECO:0000256" key="5">
    <source>
        <dbReference type="SAM" id="Phobius"/>
    </source>
</evidence>
<dbReference type="GO" id="GO:0033281">
    <property type="term" value="C:TAT protein transport complex"/>
    <property type="evidence" value="ECO:0007669"/>
    <property type="project" value="TreeGrafter"/>
</dbReference>
<comment type="caution">
    <text evidence="6">The sequence shown here is derived from an EMBL/GenBank/DDBJ whole genome shotgun (WGS) entry which is preliminary data.</text>
</comment>
<evidence type="ECO:0000256" key="3">
    <source>
        <dbReference type="ARBA" id="ARBA00022989"/>
    </source>
</evidence>
<name>A0A0W8E7U1_9ZZZZ</name>
<dbReference type="EMBL" id="LNQE01001842">
    <property type="protein sequence ID" value="KUG04702.1"/>
    <property type="molecule type" value="Genomic_DNA"/>
</dbReference>
<feature type="transmembrane region" description="Helical" evidence="5">
    <location>
        <begin position="219"/>
        <end position="239"/>
    </location>
</feature>
<feature type="transmembrane region" description="Helical" evidence="5">
    <location>
        <begin position="156"/>
        <end position="185"/>
    </location>
</feature>
<dbReference type="PRINTS" id="PR01840">
    <property type="entry name" value="TATCFAMILY"/>
</dbReference>
<comment type="subcellular location">
    <subcellularLocation>
        <location evidence="1">Membrane</location>
        <topology evidence="1">Multi-pass membrane protein</topology>
    </subcellularLocation>
</comment>
<feature type="transmembrane region" description="Helical" evidence="5">
    <location>
        <begin position="197"/>
        <end position="213"/>
    </location>
</feature>
<feature type="transmembrane region" description="Helical" evidence="5">
    <location>
        <begin position="109"/>
        <end position="136"/>
    </location>
</feature>
<sequence>MAFNDLSPEDKQTILEHLEELRKSLIVSVLAIIVAAVLSFSFNEQILAIITSPLTNLNENLVVTGVTEAFFVKLKLAFLSGFIISSPIVLWSFWNFFKPALYPSERKYIYFLLPISILLFAGGVLFSYFGILSLVLKFFIYIAGDTLETMFKVDQYVAFVIAFTIPFGIVFELPVVVYFLTIIGVIKYELLANNRKYALLIIVVLAAALTPGPDPVSQMMMAVPVYLLFEISIWISKWAGKKKRAAREAEENEDG</sequence>
<feature type="transmembrane region" description="Helical" evidence="5">
    <location>
        <begin position="25"/>
        <end position="42"/>
    </location>
</feature>
<dbReference type="PANTHER" id="PTHR30371:SF0">
    <property type="entry name" value="SEC-INDEPENDENT PROTEIN TRANSLOCASE PROTEIN TATC, CHLOROPLASTIC-RELATED"/>
    <property type="match status" value="1"/>
</dbReference>
<dbReference type="InterPro" id="IPR002033">
    <property type="entry name" value="TatC"/>
</dbReference>
<feature type="transmembrane region" description="Helical" evidence="5">
    <location>
        <begin position="76"/>
        <end position="97"/>
    </location>
</feature>
<keyword evidence="4 5" id="KW-0472">Membrane</keyword>
<accession>A0A0W8E7U1</accession>
<dbReference type="GO" id="GO:0009977">
    <property type="term" value="F:proton motive force dependent protein transmembrane transporter activity"/>
    <property type="evidence" value="ECO:0007669"/>
    <property type="project" value="TreeGrafter"/>
</dbReference>
<dbReference type="HAMAP" id="MF_00902">
    <property type="entry name" value="TatC"/>
    <property type="match status" value="1"/>
</dbReference>
<evidence type="ECO:0000313" key="6">
    <source>
        <dbReference type="EMBL" id="KUG04702.1"/>
    </source>
</evidence>
<organism evidence="6">
    <name type="scientific">hydrocarbon metagenome</name>
    <dbReference type="NCBI Taxonomy" id="938273"/>
    <lineage>
        <taxon>unclassified sequences</taxon>
        <taxon>metagenomes</taxon>
        <taxon>ecological metagenomes</taxon>
    </lineage>
</organism>